<dbReference type="GO" id="GO:0008206">
    <property type="term" value="P:bile acid metabolic process"/>
    <property type="evidence" value="ECO:0007669"/>
    <property type="project" value="TreeGrafter"/>
</dbReference>
<protein>
    <submittedName>
        <fullName evidence="3">Alpha-methylacyl-CoA racemase</fullName>
    </submittedName>
</protein>
<dbReference type="GO" id="GO:0005739">
    <property type="term" value="C:mitochondrion"/>
    <property type="evidence" value="ECO:0007669"/>
    <property type="project" value="TreeGrafter"/>
</dbReference>
<dbReference type="Gene3D" id="3.40.50.10540">
    <property type="entry name" value="Crotonobetainyl-coa:carnitine coa-transferase, domain 1"/>
    <property type="match status" value="1"/>
</dbReference>
<dbReference type="Pfam" id="PF02515">
    <property type="entry name" value="CoA_transf_3"/>
    <property type="match status" value="1"/>
</dbReference>
<feature type="signal peptide" evidence="2">
    <location>
        <begin position="1"/>
        <end position="17"/>
    </location>
</feature>
<name>C1BN74_CALRO</name>
<evidence type="ECO:0000256" key="2">
    <source>
        <dbReference type="SAM" id="SignalP"/>
    </source>
</evidence>
<comment type="similarity">
    <text evidence="1">Belongs to the CoA-transferase III family.</text>
</comment>
<dbReference type="InterPro" id="IPR044855">
    <property type="entry name" value="CoA-Trfase_III_dom3_sf"/>
</dbReference>
<accession>C1BN74</accession>
<dbReference type="AlphaFoldDB" id="C1BN74"/>
<sequence length="381" mass="41787">MALRGVCVIELAGLAAAPFTSMILADYGASVIRIDNRPGSVVYPDYSCRGKKSLSLDLKHPKGRHVLKQLACKSDVLLESFRPGVMEKLQLGPEFLIKENPGLIYARLSGYGQKESPMSQRAGHDINYISLSGALSKFGRAHDNPIAPVNIVGDFAGGGLTCAFGILAALFERANDAQGRGQIIDCGMTQGASYLSSWLYQTKDSSVLWGKPRGHNMLDTGAHFYEVYETKEPGKYVAVGAIEPQFYSILLEKLELSPPEDYPQFDANTEKLKGIFASKFRTKTREEWTKVFKDVDACVTPVLDVDEAPFHELSKEYFTSTESGQRMSLPAPSLSRTPANVSKGGFLKAGQHTRSTLRTSIGMKEEDIDELLREGVVFEAS</sequence>
<dbReference type="PANTHER" id="PTHR48228:SF5">
    <property type="entry name" value="ALPHA-METHYLACYL-COA RACEMASE"/>
    <property type="match status" value="1"/>
</dbReference>
<dbReference type="InterPro" id="IPR050509">
    <property type="entry name" value="CoA-transferase_III"/>
</dbReference>
<evidence type="ECO:0000313" key="3">
    <source>
        <dbReference type="EMBL" id="ACO10477.1"/>
    </source>
</evidence>
<dbReference type="GO" id="GO:0008111">
    <property type="term" value="F:alpha-methylacyl-CoA racemase activity"/>
    <property type="evidence" value="ECO:0007669"/>
    <property type="project" value="TreeGrafter"/>
</dbReference>
<organism evidence="3">
    <name type="scientific">Caligus rogercresseyi</name>
    <name type="common">Sea louse</name>
    <dbReference type="NCBI Taxonomy" id="217165"/>
    <lineage>
        <taxon>Eukaryota</taxon>
        <taxon>Metazoa</taxon>
        <taxon>Ecdysozoa</taxon>
        <taxon>Arthropoda</taxon>
        <taxon>Crustacea</taxon>
        <taxon>Multicrustacea</taxon>
        <taxon>Hexanauplia</taxon>
        <taxon>Copepoda</taxon>
        <taxon>Siphonostomatoida</taxon>
        <taxon>Caligidae</taxon>
        <taxon>Caligus</taxon>
    </lineage>
</organism>
<dbReference type="Gene3D" id="3.30.1540.10">
    <property type="entry name" value="formyl-coa transferase, domain 3"/>
    <property type="match status" value="1"/>
</dbReference>
<evidence type="ECO:0000256" key="1">
    <source>
        <dbReference type="ARBA" id="ARBA00008383"/>
    </source>
</evidence>
<dbReference type="InterPro" id="IPR023606">
    <property type="entry name" value="CoA-Trfase_III_dom_1_sf"/>
</dbReference>
<dbReference type="PANTHER" id="PTHR48228">
    <property type="entry name" value="SUCCINYL-COA--D-CITRAMALATE COA-TRANSFERASE"/>
    <property type="match status" value="1"/>
</dbReference>
<gene>
    <name evidence="3" type="primary">AMACR</name>
</gene>
<feature type="chain" id="PRO_5002907326" evidence="2">
    <location>
        <begin position="18"/>
        <end position="381"/>
    </location>
</feature>
<dbReference type="EMBL" id="BT076053">
    <property type="protein sequence ID" value="ACO10477.1"/>
    <property type="molecule type" value="mRNA"/>
</dbReference>
<reference evidence="3" key="1">
    <citation type="submission" date="2009-03" db="EMBL/GenBank/DDBJ databases">
        <title>Caligus rogercresseyi ESTs and full-length cDNAs.</title>
        <authorList>
            <person name="Yasuike M."/>
            <person name="von Schalburg K."/>
            <person name="Cooper G."/>
            <person name="Leong J."/>
            <person name="Jones S.R.M."/>
            <person name="Koop B.F."/>
        </authorList>
    </citation>
    <scope>NUCLEOTIDE SEQUENCE</scope>
    <source>
        <tissue evidence="3">Whole tissue</tissue>
    </source>
</reference>
<dbReference type="SUPFAM" id="SSF89796">
    <property type="entry name" value="CoA-transferase family III (CaiB/BaiF)"/>
    <property type="match status" value="1"/>
</dbReference>
<dbReference type="InterPro" id="IPR003673">
    <property type="entry name" value="CoA-Trfase_fam_III"/>
</dbReference>
<keyword evidence="2" id="KW-0732">Signal</keyword>
<proteinExistence type="evidence at transcript level"/>